<gene>
    <name evidence="1" type="ORF">ECH7EC869_1716</name>
</gene>
<proteinExistence type="predicted"/>
<organism evidence="1 2">
    <name type="scientific">Escherichia coli O157:H7 (strain EC869)</name>
    <dbReference type="NCBI Taxonomy" id="478008"/>
    <lineage>
        <taxon>Bacteria</taxon>
        <taxon>Pseudomonadati</taxon>
        <taxon>Pseudomonadota</taxon>
        <taxon>Gammaproteobacteria</taxon>
        <taxon>Enterobacterales</taxon>
        <taxon>Enterobacteriaceae</taxon>
        <taxon>Escherichia</taxon>
    </lineage>
</organism>
<dbReference type="RefSeq" id="WP_001050992.1">
    <property type="nucleotide sequence ID" value="NZ_ABHU01000002.1"/>
</dbReference>
<dbReference type="Proteomes" id="UP000004641">
    <property type="component" value="Unassembled WGS sequence"/>
</dbReference>
<accession>A0A0H3PX73</accession>
<dbReference type="EMBL" id="ABHU01000002">
    <property type="protein sequence ID" value="EDU92747.1"/>
    <property type="molecule type" value="Genomic_DNA"/>
</dbReference>
<name>A0A0H3PX73_ECO5C</name>
<reference evidence="1 2" key="1">
    <citation type="journal article" date="2011" name="Appl. Environ. Microbiol.">
        <title>Genome signatures of Escherichia coli O157:H7 isolates from the bovine host reservoir.</title>
        <authorList>
            <person name="Eppinger M."/>
            <person name="Mammel M.K."/>
            <person name="Leclerc J.E."/>
            <person name="Ravel J."/>
            <person name="Cebula T.A."/>
        </authorList>
    </citation>
    <scope>NUCLEOTIDE SEQUENCE [LARGE SCALE GENOMIC DNA]</scope>
    <source>
        <strain evidence="1 2">EC869</strain>
    </source>
</reference>
<protein>
    <submittedName>
        <fullName evidence="1">ST22 protein</fullName>
    </submittedName>
</protein>
<evidence type="ECO:0000313" key="1">
    <source>
        <dbReference type="EMBL" id="EDU92747.1"/>
    </source>
</evidence>
<dbReference type="AlphaFoldDB" id="A0A0H3PX73"/>
<comment type="caution">
    <text evidence="1">The sequence shown here is derived from an EMBL/GenBank/DDBJ whole genome shotgun (WGS) entry which is preliminary data.</text>
</comment>
<dbReference type="BioCyc" id="ECOL478008-HMP:G76-486811-MONOMER"/>
<evidence type="ECO:0000313" key="2">
    <source>
        <dbReference type="Proteomes" id="UP000004641"/>
    </source>
</evidence>
<sequence>MNLLVKRNVEEFLRLLGNDFYLFDNRVEIDFNGFSFFIEIIDNNVFVTFALEYNENAFFSFFSALAPERTQGVIEHIFVYDNKLCLSCLLTNIDVFFLMNTFQQHVQIIERVRRMTS</sequence>